<feature type="chain" id="PRO_5011804122" description="Cell division coordinator CpoB" evidence="1">
    <location>
        <begin position="26"/>
        <end position="381"/>
    </location>
</feature>
<feature type="compositionally biased region" description="Low complexity" evidence="2">
    <location>
        <begin position="217"/>
        <end position="235"/>
    </location>
</feature>
<evidence type="ECO:0000256" key="1">
    <source>
        <dbReference type="HAMAP-Rule" id="MF_02066"/>
    </source>
</evidence>
<feature type="region of interest" description="Disordered" evidence="2">
    <location>
        <begin position="135"/>
        <end position="255"/>
    </location>
</feature>
<dbReference type="AlphaFoldDB" id="A0A1I3VZT8"/>
<dbReference type="STRING" id="1612308.SAMN05444581_101182"/>
<proteinExistence type="inferred from homology"/>
<dbReference type="NCBIfam" id="TIGR02795">
    <property type="entry name" value="tol_pal_ybgF"/>
    <property type="match status" value="1"/>
</dbReference>
<name>A0A1I3VZT8_9HYPH</name>
<dbReference type="SUPFAM" id="SSF48452">
    <property type="entry name" value="TPR-like"/>
    <property type="match status" value="1"/>
</dbReference>
<dbReference type="RefSeq" id="WP_175492446.1">
    <property type="nucleotide sequence ID" value="NZ_FOSN01000001.1"/>
</dbReference>
<dbReference type="HAMAP" id="MF_02066">
    <property type="entry name" value="CpoB"/>
    <property type="match status" value="1"/>
</dbReference>
<dbReference type="InterPro" id="IPR019734">
    <property type="entry name" value="TPR_rpt"/>
</dbReference>
<dbReference type="GO" id="GO:0030288">
    <property type="term" value="C:outer membrane-bounded periplasmic space"/>
    <property type="evidence" value="ECO:0007669"/>
    <property type="project" value="UniProtKB-UniRule"/>
</dbReference>
<dbReference type="Gene3D" id="1.25.40.10">
    <property type="entry name" value="Tetratricopeptide repeat domain"/>
    <property type="match status" value="1"/>
</dbReference>
<gene>
    <name evidence="1" type="primary">cpoB</name>
    <name evidence="3" type="ORF">SAMN05444581_101182</name>
</gene>
<organism evidence="3 4">
    <name type="scientific">Methylocapsa palsarum</name>
    <dbReference type="NCBI Taxonomy" id="1612308"/>
    <lineage>
        <taxon>Bacteria</taxon>
        <taxon>Pseudomonadati</taxon>
        <taxon>Pseudomonadota</taxon>
        <taxon>Alphaproteobacteria</taxon>
        <taxon>Hyphomicrobiales</taxon>
        <taxon>Beijerinckiaceae</taxon>
        <taxon>Methylocapsa</taxon>
    </lineage>
</organism>
<feature type="compositionally biased region" description="Polar residues" evidence="2">
    <location>
        <begin position="78"/>
        <end position="87"/>
    </location>
</feature>
<evidence type="ECO:0000256" key="2">
    <source>
        <dbReference type="SAM" id="MobiDB-lite"/>
    </source>
</evidence>
<dbReference type="GO" id="GO:0043093">
    <property type="term" value="P:FtsZ-dependent cytokinesis"/>
    <property type="evidence" value="ECO:0007669"/>
    <property type="project" value="UniProtKB-UniRule"/>
</dbReference>
<keyword evidence="1" id="KW-0732">Signal</keyword>
<evidence type="ECO:0000313" key="4">
    <source>
        <dbReference type="Proteomes" id="UP000198755"/>
    </source>
</evidence>
<dbReference type="InterPro" id="IPR034706">
    <property type="entry name" value="CpoB"/>
</dbReference>
<feature type="compositionally biased region" description="Basic and acidic residues" evidence="2">
    <location>
        <begin position="173"/>
        <end position="182"/>
    </location>
</feature>
<feature type="region of interest" description="Disordered" evidence="2">
    <location>
        <begin position="66"/>
        <end position="89"/>
    </location>
</feature>
<feature type="signal peptide" evidence="1">
    <location>
        <begin position="1"/>
        <end position="25"/>
    </location>
</feature>
<protein>
    <recommendedName>
        <fullName evidence="1">Cell division coordinator CpoB</fullName>
    </recommendedName>
</protein>
<comment type="function">
    <text evidence="1">Mediates coordination of peptidoglycan synthesis and outer membrane constriction during cell division.</text>
</comment>
<keyword evidence="1" id="KW-0574">Periplasm</keyword>
<accession>A0A1I3VZT8</accession>
<keyword evidence="1" id="KW-0131">Cell cycle</keyword>
<dbReference type="InterPro" id="IPR011990">
    <property type="entry name" value="TPR-like_helical_dom_sf"/>
</dbReference>
<dbReference type="EMBL" id="FOSN01000001">
    <property type="protein sequence ID" value="SFJ99867.1"/>
    <property type="molecule type" value="Genomic_DNA"/>
</dbReference>
<comment type="similarity">
    <text evidence="1">Belongs to the CpoB family.</text>
</comment>
<dbReference type="Proteomes" id="UP000198755">
    <property type="component" value="Unassembled WGS sequence"/>
</dbReference>
<dbReference type="Pfam" id="PF13174">
    <property type="entry name" value="TPR_6"/>
    <property type="match status" value="2"/>
</dbReference>
<keyword evidence="1" id="KW-0132">Cell division</keyword>
<sequence length="381" mass="40548" precursor="true">MTLLRDPLRAALAAILLFGSGFAGARGQSADFPAARLDRLTVETDAALAKLAQANQSLAQNYGYPPADVGTETPYRETPSQRPQQDSAGLLVRIDRLENQMRQINGQIEQLQFGARRIEEQLRKFQEDVDFRFQDGGARGAAPAAPASKPLPKRTDLGEDSVEPDAAPPVRTRRSDAFDPSKEPAAPGAPRALGTGSALTGDADAPLDLTGGRLSREASTPGASSSSTGRAAASADPIAALTAPGGPGDVTAPPNPVKAEFDAAIGFYRQKQYENAEKGFAAFLQKNAKSKMAPDAVYYLGETFFQRGRQREAAEQYLKFSTQYANAPRAPEAMLRLGQSLYSLGAKEQACATFGEINRKYPAASAAIKAGAEREAKRAQC</sequence>
<comment type="subcellular location">
    <subcellularLocation>
        <location evidence="1">Periplasm</location>
    </subcellularLocation>
</comment>
<reference evidence="3 4" key="1">
    <citation type="submission" date="2016-10" db="EMBL/GenBank/DDBJ databases">
        <authorList>
            <person name="de Groot N.N."/>
        </authorList>
    </citation>
    <scope>NUCLEOTIDE SEQUENCE [LARGE SCALE GENOMIC DNA]</scope>
    <source>
        <strain evidence="3 4">NE2</strain>
    </source>
</reference>
<evidence type="ECO:0000313" key="3">
    <source>
        <dbReference type="EMBL" id="SFJ99867.1"/>
    </source>
</evidence>
<keyword evidence="4" id="KW-1185">Reference proteome</keyword>
<dbReference type="InterPro" id="IPR014162">
    <property type="entry name" value="CpoB_C"/>
</dbReference>